<evidence type="ECO:0000256" key="3">
    <source>
        <dbReference type="SAM" id="Phobius"/>
    </source>
</evidence>
<evidence type="ECO:0000256" key="2">
    <source>
        <dbReference type="ARBA" id="ARBA00022448"/>
    </source>
</evidence>
<comment type="caution">
    <text evidence="4">The sequence shown here is derived from an EMBL/GenBank/DDBJ whole genome shotgun (WGS) entry which is preliminary data.</text>
</comment>
<evidence type="ECO:0000256" key="1">
    <source>
        <dbReference type="ARBA" id="ARBA00007783"/>
    </source>
</evidence>
<feature type="transmembrane region" description="Helical" evidence="3">
    <location>
        <begin position="216"/>
        <end position="233"/>
    </location>
</feature>
<keyword evidence="3" id="KW-0472">Membrane</keyword>
<feature type="transmembrane region" description="Helical" evidence="3">
    <location>
        <begin position="107"/>
        <end position="126"/>
    </location>
</feature>
<organism evidence="4 5">
    <name type="scientific">Acetobacter musti</name>
    <dbReference type="NCBI Taxonomy" id="864732"/>
    <lineage>
        <taxon>Bacteria</taxon>
        <taxon>Pseudomonadati</taxon>
        <taxon>Pseudomonadota</taxon>
        <taxon>Alphaproteobacteria</taxon>
        <taxon>Acetobacterales</taxon>
        <taxon>Acetobacteraceae</taxon>
        <taxon>Acetobacter</taxon>
    </lineage>
</organism>
<keyword evidence="3" id="KW-1133">Transmembrane helix</keyword>
<evidence type="ECO:0000313" key="4">
    <source>
        <dbReference type="EMBL" id="NHN83626.1"/>
    </source>
</evidence>
<feature type="transmembrane region" description="Helical" evidence="3">
    <location>
        <begin position="270"/>
        <end position="290"/>
    </location>
</feature>
<feature type="transmembrane region" description="Helical" evidence="3">
    <location>
        <begin position="159"/>
        <end position="178"/>
    </location>
</feature>
<feature type="transmembrane region" description="Helical" evidence="3">
    <location>
        <begin position="190"/>
        <end position="209"/>
    </location>
</feature>
<accession>A0ABX0JIZ7</accession>
<comment type="similarity">
    <text evidence="1">Belongs to the ABC-2 integral membrane protein family.</text>
</comment>
<proteinExistence type="inferred from homology"/>
<keyword evidence="3" id="KW-0812">Transmembrane</keyword>
<dbReference type="EMBL" id="WOTB01000003">
    <property type="protein sequence ID" value="NHN83626.1"/>
    <property type="molecule type" value="Genomic_DNA"/>
</dbReference>
<protein>
    <submittedName>
        <fullName evidence="4">ABC transporter permease</fullName>
    </submittedName>
</protein>
<keyword evidence="5" id="KW-1185">Reference proteome</keyword>
<dbReference type="Proteomes" id="UP000635278">
    <property type="component" value="Unassembled WGS sequence"/>
</dbReference>
<name>A0ABX0JIZ7_9PROT</name>
<evidence type="ECO:0000313" key="5">
    <source>
        <dbReference type="Proteomes" id="UP000635278"/>
    </source>
</evidence>
<gene>
    <name evidence="4" type="ORF">GOB93_03090</name>
</gene>
<keyword evidence="2" id="KW-0813">Transport</keyword>
<feature type="transmembrane region" description="Helical" evidence="3">
    <location>
        <begin position="80"/>
        <end position="101"/>
    </location>
</feature>
<sequence length="300" mass="33820">MAAGSAAPDHPAVSAEPELRAEIAAQGPEPVLDLRPEKGFAHILHALRDFRQGMALFRLGWMLGWLDIKLRYRGSMLGPFWMTISTAVLVGSMGVLYAALFHIELRVYLPFLSFSLVLWALLGSTVSEGCATFTRSAGLIHAVRMPFSTHVLRVTVRNFLTFLHSVGVIAIVFMIFHITPTLNWQIPASLMLWGVDLYAITLLVGVLGARFRDIPPVSASVMQILFFVTPVLWKPDLIYTGRQYMLLDPCFPFLEIIRGTFMGTPVRPSIWLMAILYSMILWFISFLLFARMRARLAYWV</sequence>
<dbReference type="PANTHER" id="PTHR30413">
    <property type="entry name" value="INNER MEMBRANE TRANSPORT PERMEASE"/>
    <property type="match status" value="1"/>
</dbReference>
<dbReference type="PANTHER" id="PTHR30413:SF10">
    <property type="entry name" value="CAPSULE POLYSACCHARIDE EXPORT INNER-MEMBRANE PROTEIN CTRC"/>
    <property type="match status" value="1"/>
</dbReference>
<reference evidence="4 5" key="1">
    <citation type="journal article" date="2020" name="Int. J. Syst. Evol. Microbiol.">
        <title>Novel acetic acid bacteria from cider fermentations: Acetobacter conturbans sp. nov. and Acetobacter fallax sp. nov.</title>
        <authorList>
            <person name="Sombolestani A.S."/>
            <person name="Cleenwerck I."/>
            <person name="Cnockaert M."/>
            <person name="Borremans W."/>
            <person name="Wieme A.D."/>
            <person name="De Vuyst L."/>
            <person name="Vandamme P."/>
        </authorList>
    </citation>
    <scope>NUCLEOTIDE SEQUENCE [LARGE SCALE GENOMIC DNA]</scope>
    <source>
        <strain evidence="4 5">LMG 30640</strain>
    </source>
</reference>